<name>A0A8H4GQ25_9EURO</name>
<proteinExistence type="predicted"/>
<dbReference type="Pfam" id="PF03659">
    <property type="entry name" value="Glyco_hydro_71"/>
    <property type="match status" value="1"/>
</dbReference>
<gene>
    <name evidence="1" type="ORF">CNMCM6805_005282</name>
</gene>
<evidence type="ECO:0000313" key="1">
    <source>
        <dbReference type="EMBL" id="KAF4226011.1"/>
    </source>
</evidence>
<dbReference type="PANTHER" id="PTHR43173:SF44">
    <property type="entry name" value="GLYCOSYL HYDROLASE FAMILY 71 PROTEIN"/>
    <property type="match status" value="1"/>
</dbReference>
<comment type="caution">
    <text evidence="1">The sequence shown here is derived from an EMBL/GenBank/DDBJ whole genome shotgun (WGS) entry which is preliminary data.</text>
</comment>
<reference evidence="1" key="1">
    <citation type="journal article" date="2020" name="bioRxiv">
        <title>Genomic and phenotypic heterogeneity of clinical isolates of the human pathogens Aspergillus fumigatus, Aspergillus lentulus and Aspergillus fumigatiaffinis.</title>
        <authorList>
            <person name="dos Santos R.A.C."/>
            <person name="Steenwyk J.L."/>
            <person name="Rivero-Menendez O."/>
            <person name="Mead M.E."/>
            <person name="Silva L.P."/>
            <person name="Bastos R.W."/>
            <person name="Alastruey-Izquierdo A."/>
            <person name="Goldman G.H."/>
            <person name="Rokas A."/>
        </authorList>
    </citation>
    <scope>NUCLEOTIDE SEQUENCE</scope>
    <source>
        <strain evidence="1">CNM-CM6805</strain>
    </source>
</reference>
<dbReference type="InterPro" id="IPR051130">
    <property type="entry name" value="Mito_struct-func_regulator"/>
</dbReference>
<dbReference type="Gene3D" id="3.20.20.80">
    <property type="entry name" value="Glycosidases"/>
    <property type="match status" value="1"/>
</dbReference>
<dbReference type="PANTHER" id="PTHR43173">
    <property type="entry name" value="ABC1 FAMILY PROTEIN"/>
    <property type="match status" value="1"/>
</dbReference>
<dbReference type="CDD" id="cd11577">
    <property type="entry name" value="GH71"/>
    <property type="match status" value="1"/>
</dbReference>
<reference evidence="1" key="2">
    <citation type="submission" date="2020-04" db="EMBL/GenBank/DDBJ databases">
        <authorList>
            <person name="Santos R.A.C."/>
            <person name="Steenwyk J.L."/>
            <person name="Rivero-Menendez O."/>
            <person name="Mead M.E."/>
            <person name="Silva L.P."/>
            <person name="Bastos R.W."/>
            <person name="Alastruey-Izquierdo A."/>
            <person name="Goldman G.H."/>
            <person name="Rokas A."/>
        </authorList>
    </citation>
    <scope>NUCLEOTIDE SEQUENCE</scope>
    <source>
        <strain evidence="1">CNM-CM6805</strain>
    </source>
</reference>
<organism evidence="1 2">
    <name type="scientific">Aspergillus fumigatiaffinis</name>
    <dbReference type="NCBI Taxonomy" id="340414"/>
    <lineage>
        <taxon>Eukaryota</taxon>
        <taxon>Fungi</taxon>
        <taxon>Dikarya</taxon>
        <taxon>Ascomycota</taxon>
        <taxon>Pezizomycotina</taxon>
        <taxon>Eurotiomycetes</taxon>
        <taxon>Eurotiomycetidae</taxon>
        <taxon>Eurotiales</taxon>
        <taxon>Aspergillaceae</taxon>
        <taxon>Aspergillus</taxon>
        <taxon>Aspergillus subgen. Fumigati</taxon>
    </lineage>
</organism>
<keyword evidence="2" id="KW-1185">Reference proteome</keyword>
<dbReference type="InterPro" id="IPR005197">
    <property type="entry name" value="Glyco_hydro_71"/>
</dbReference>
<evidence type="ECO:0000313" key="2">
    <source>
        <dbReference type="Proteomes" id="UP000653565"/>
    </source>
</evidence>
<dbReference type="AlphaFoldDB" id="A0A8H4GQ25"/>
<dbReference type="GO" id="GO:0051118">
    <property type="term" value="F:glucan endo-1,3-alpha-glucosidase activity"/>
    <property type="evidence" value="ECO:0007669"/>
    <property type="project" value="InterPro"/>
</dbReference>
<dbReference type="Proteomes" id="UP000653565">
    <property type="component" value="Unassembled WGS sequence"/>
</dbReference>
<accession>A0A8H4GQ25</accession>
<protein>
    <submittedName>
        <fullName evidence="1">Uncharacterized protein</fullName>
    </submittedName>
</protein>
<dbReference type="EMBL" id="JAAAPX010000290">
    <property type="protein sequence ID" value="KAF4226011.1"/>
    <property type="molecule type" value="Genomic_DNA"/>
</dbReference>
<sequence>MPTRGKSPGRREMGWNTSDRLDSCDSYEERSIPVSIRLTERIIGHLWHLHDARHYLPVSNAANFTITDWADHIRLAQDAQVDAFALNIAADDAINGHALQLAFTAAQRARFKVFFSFDYVARGPWNQHDVIGLLLQYRTNEAYYRVNGHPFASTFEGSENAEEWKSVKASTDCFFIPDWSSLGVKAALEKGYGIVDGLFSWAAWPSGAEDMNTQVDMSYLELLQQGGLAYMMPVSPWFYTNLPGYGKNWLWRGDDLWYDRWQEVLSLRPEFVEIISWNDYGESHYIGPLHQGGYGVFKTGKAPFNYAEGMPHDGWRILLPFIVGDYKNGSAAVKEESLVTWYRTTPGAACDAGGTSANTRSHGQVEFSPQEVTKDRIYYSALLTEYAVAEVTIGGVTQTGTWGSEPSSGKGIYHGSAPFNGATGDVEVTLSRRDNKVLTLRGKAISGDCPNNIQNWNAWVGSGRVRCRSSTISREIYLPSNPAAVSEV</sequence>